<dbReference type="SUPFAM" id="SSF53167">
    <property type="entry name" value="Purine and uridine phosphorylases"/>
    <property type="match status" value="1"/>
</dbReference>
<evidence type="ECO:0000313" key="6">
    <source>
        <dbReference type="Proteomes" id="UP000231292"/>
    </source>
</evidence>
<protein>
    <recommendedName>
        <fullName evidence="2">Uridine phosphorylase</fullName>
        <ecNumber evidence="1">2.4.2.3</ecNumber>
    </recommendedName>
</protein>
<dbReference type="EMBL" id="PCRK01000026">
    <property type="protein sequence ID" value="PIP19704.1"/>
    <property type="molecule type" value="Genomic_DNA"/>
</dbReference>
<comment type="caution">
    <text evidence="5">The sequence shown here is derived from an EMBL/GenBank/DDBJ whole genome shotgun (WGS) entry which is preliminary data.</text>
</comment>
<organism evidence="5 6">
    <name type="scientific">Candidatus Sherwoodlollariibacterium unditelluris</name>
    <dbReference type="NCBI Taxonomy" id="1974757"/>
    <lineage>
        <taxon>Bacteria</taxon>
        <taxon>Pseudomonadati</taxon>
        <taxon>Candidatus Omnitrophota</taxon>
        <taxon>Candidatus Sherwoodlollariibacterium</taxon>
    </lineage>
</organism>
<dbReference type="GO" id="GO:0004850">
    <property type="term" value="F:uridine phosphorylase activity"/>
    <property type="evidence" value="ECO:0007669"/>
    <property type="project" value="UniProtKB-EC"/>
</dbReference>
<evidence type="ECO:0000256" key="1">
    <source>
        <dbReference type="ARBA" id="ARBA00011888"/>
    </source>
</evidence>
<name>A0A2G9YKF0_9BACT</name>
<dbReference type="Proteomes" id="UP000231292">
    <property type="component" value="Unassembled WGS sequence"/>
</dbReference>
<reference evidence="5 6" key="1">
    <citation type="submission" date="2017-09" db="EMBL/GenBank/DDBJ databases">
        <title>Depth-based differentiation of microbial function through sediment-hosted aquifers and enrichment of novel symbionts in the deep terrestrial subsurface.</title>
        <authorList>
            <person name="Probst A.J."/>
            <person name="Ladd B."/>
            <person name="Jarett J.K."/>
            <person name="Geller-Mcgrath D.E."/>
            <person name="Sieber C.M."/>
            <person name="Emerson J.B."/>
            <person name="Anantharaman K."/>
            <person name="Thomas B.C."/>
            <person name="Malmstrom R."/>
            <person name="Stieglmeier M."/>
            <person name="Klingl A."/>
            <person name="Woyke T."/>
            <person name="Ryan C.M."/>
            <person name="Banfield J.F."/>
        </authorList>
    </citation>
    <scope>NUCLEOTIDE SEQUENCE [LARGE SCALE GENOMIC DNA]</scope>
    <source>
        <strain evidence="5">CG23_combo_of_CG06-09_8_20_14_all_41_10</strain>
    </source>
</reference>
<comment type="catalytic activity">
    <reaction evidence="3">
        <text>uridine + phosphate = alpha-D-ribose 1-phosphate + uracil</text>
        <dbReference type="Rhea" id="RHEA:24388"/>
        <dbReference type="ChEBI" id="CHEBI:16704"/>
        <dbReference type="ChEBI" id="CHEBI:17568"/>
        <dbReference type="ChEBI" id="CHEBI:43474"/>
        <dbReference type="ChEBI" id="CHEBI:57720"/>
        <dbReference type="EC" id="2.4.2.3"/>
    </reaction>
</comment>
<dbReference type="InterPro" id="IPR035994">
    <property type="entry name" value="Nucleoside_phosphorylase_sf"/>
</dbReference>
<dbReference type="GO" id="GO:0009116">
    <property type="term" value="P:nucleoside metabolic process"/>
    <property type="evidence" value="ECO:0007669"/>
    <property type="project" value="InterPro"/>
</dbReference>
<evidence type="ECO:0000256" key="3">
    <source>
        <dbReference type="ARBA" id="ARBA00048447"/>
    </source>
</evidence>
<dbReference type="PANTHER" id="PTHR43691">
    <property type="entry name" value="URIDINE PHOSPHORYLASE"/>
    <property type="match status" value="1"/>
</dbReference>
<dbReference type="AlphaFoldDB" id="A0A2G9YKF0"/>
<dbReference type="PANTHER" id="PTHR43691:SF11">
    <property type="entry name" value="FI09636P-RELATED"/>
    <property type="match status" value="1"/>
</dbReference>
<dbReference type="CDD" id="cd09005">
    <property type="entry name" value="NP-I"/>
    <property type="match status" value="1"/>
</dbReference>
<accession>A0A2G9YKF0</accession>
<dbReference type="InterPro" id="IPR000845">
    <property type="entry name" value="Nucleoside_phosphorylase_d"/>
</dbReference>
<dbReference type="EC" id="2.4.2.3" evidence="1"/>
<gene>
    <name evidence="5" type="ORF">COX41_01535</name>
</gene>
<evidence type="ECO:0000259" key="4">
    <source>
        <dbReference type="Pfam" id="PF01048"/>
    </source>
</evidence>
<sequence>MQMVKDVHLTGKDLTQMVQLRPEDVGKYAIVPGPRDRLDVLLKKFENPVKNFTFMEYSMYTGTVEGIKVTAINGGRFSTDTSITTEVMCNAQIQNIIRVGTCGSLDENIKIGDLFVVDEVIRGDGVTPYYVDKNFKTIADKKIADTLYEVAKGMGLTIHRGKVWTTDALLRETREIVEAKRKEGAKAVDMVSATMLTIAQTYNIKAGSILAVSDNVITGEMGFMNPLYYMAESNILKIALGTVKKLEGK</sequence>
<dbReference type="Gene3D" id="3.40.50.1580">
    <property type="entry name" value="Nucleoside phosphorylase domain"/>
    <property type="match status" value="1"/>
</dbReference>
<dbReference type="Pfam" id="PF01048">
    <property type="entry name" value="PNP_UDP_1"/>
    <property type="match status" value="1"/>
</dbReference>
<feature type="domain" description="Nucleoside phosphorylase" evidence="4">
    <location>
        <begin position="27"/>
        <end position="215"/>
    </location>
</feature>
<evidence type="ECO:0000256" key="2">
    <source>
        <dbReference type="ARBA" id="ARBA00021980"/>
    </source>
</evidence>
<evidence type="ECO:0000313" key="5">
    <source>
        <dbReference type="EMBL" id="PIP19704.1"/>
    </source>
</evidence>
<proteinExistence type="predicted"/>
<dbReference type="GO" id="GO:0005829">
    <property type="term" value="C:cytosol"/>
    <property type="evidence" value="ECO:0007669"/>
    <property type="project" value="TreeGrafter"/>
</dbReference>